<dbReference type="Proteomes" id="UP000634647">
    <property type="component" value="Unassembled WGS sequence"/>
</dbReference>
<reference evidence="2" key="1">
    <citation type="journal article" date="2014" name="Int. J. Syst. Evol. Microbiol.">
        <title>Complete genome sequence of Corynebacterium casei LMG S-19264T (=DSM 44701T), isolated from a smear-ripened cheese.</title>
        <authorList>
            <consortium name="US DOE Joint Genome Institute (JGI-PGF)"/>
            <person name="Walter F."/>
            <person name="Albersmeier A."/>
            <person name="Kalinowski J."/>
            <person name="Ruckert C."/>
        </authorList>
    </citation>
    <scope>NUCLEOTIDE SEQUENCE</scope>
    <source>
        <strain evidence="2">CGMCC 1.10859</strain>
    </source>
</reference>
<organism evidence="2 3">
    <name type="scientific">Allgaiera indica</name>
    <dbReference type="NCBI Taxonomy" id="765699"/>
    <lineage>
        <taxon>Bacteria</taxon>
        <taxon>Pseudomonadati</taxon>
        <taxon>Pseudomonadota</taxon>
        <taxon>Alphaproteobacteria</taxon>
        <taxon>Rhodobacterales</taxon>
        <taxon>Paracoccaceae</taxon>
        <taxon>Allgaiera</taxon>
    </lineage>
</organism>
<comment type="caution">
    <text evidence="2">The sequence shown here is derived from an EMBL/GenBank/DDBJ whole genome shotgun (WGS) entry which is preliminary data.</text>
</comment>
<dbReference type="EMBL" id="BNAB01000032">
    <property type="protein sequence ID" value="GHE06061.1"/>
    <property type="molecule type" value="Genomic_DNA"/>
</dbReference>
<gene>
    <name evidence="2" type="ORF">GCM10008024_39220</name>
</gene>
<evidence type="ECO:0000259" key="1">
    <source>
        <dbReference type="Pfam" id="PF10006"/>
    </source>
</evidence>
<dbReference type="AlphaFoldDB" id="A0AAN4UXU4"/>
<name>A0AAN4UXU4_9RHOB</name>
<proteinExistence type="predicted"/>
<evidence type="ECO:0000313" key="2">
    <source>
        <dbReference type="EMBL" id="GHE06061.1"/>
    </source>
</evidence>
<sequence length="92" mass="10357">MVRKDIKMPTETEAAEASVVDLRPLIPQERHATVFAAPEQLAQDETFVLINNHAPIPLPRHIEQLWPGRFVRECLKDGPVEWQIAIPRAAAA</sequence>
<evidence type="ECO:0000313" key="3">
    <source>
        <dbReference type="Proteomes" id="UP000634647"/>
    </source>
</evidence>
<accession>A0AAN4UXU4</accession>
<dbReference type="InterPro" id="IPR018720">
    <property type="entry name" value="DUF2249"/>
</dbReference>
<dbReference type="Pfam" id="PF10006">
    <property type="entry name" value="DUF2249"/>
    <property type="match status" value="1"/>
</dbReference>
<feature type="domain" description="DUF2249" evidence="1">
    <location>
        <begin position="20"/>
        <end position="87"/>
    </location>
</feature>
<protein>
    <recommendedName>
        <fullName evidence="1">DUF2249 domain-containing protein</fullName>
    </recommendedName>
</protein>
<reference evidence="2" key="2">
    <citation type="submission" date="2023-06" db="EMBL/GenBank/DDBJ databases">
        <authorList>
            <person name="Sun Q."/>
            <person name="Zhou Y."/>
        </authorList>
    </citation>
    <scope>NUCLEOTIDE SEQUENCE</scope>
    <source>
        <strain evidence="2">CGMCC 1.10859</strain>
    </source>
</reference>